<dbReference type="EMBL" id="JYFE01000017">
    <property type="protein sequence ID" value="KIT17516.1"/>
    <property type="molecule type" value="Genomic_DNA"/>
</dbReference>
<feature type="transmembrane region" description="Helical" evidence="5">
    <location>
        <begin position="33"/>
        <end position="50"/>
    </location>
</feature>
<feature type="transmembrane region" description="Helical" evidence="5">
    <location>
        <begin position="83"/>
        <end position="103"/>
    </location>
</feature>
<evidence type="ECO:0000256" key="1">
    <source>
        <dbReference type="ARBA" id="ARBA00004141"/>
    </source>
</evidence>
<comment type="subcellular location">
    <subcellularLocation>
        <location evidence="1">Membrane</location>
        <topology evidence="1">Multi-pass membrane protein</topology>
    </subcellularLocation>
</comment>
<feature type="transmembrane region" description="Helical" evidence="5">
    <location>
        <begin position="250"/>
        <end position="268"/>
    </location>
</feature>
<dbReference type="SUPFAM" id="SSF103481">
    <property type="entry name" value="Multidrug resistance efflux transporter EmrE"/>
    <property type="match status" value="2"/>
</dbReference>
<name>A0A0D1EKG5_9RHOB</name>
<evidence type="ECO:0000256" key="3">
    <source>
        <dbReference type="ARBA" id="ARBA00022989"/>
    </source>
</evidence>
<dbReference type="InterPro" id="IPR037185">
    <property type="entry name" value="EmrE-like"/>
</dbReference>
<dbReference type="GO" id="GO:0016020">
    <property type="term" value="C:membrane"/>
    <property type="evidence" value="ECO:0007669"/>
    <property type="project" value="UniProtKB-SubCell"/>
</dbReference>
<dbReference type="PANTHER" id="PTHR32322:SF9">
    <property type="entry name" value="AMINO-ACID METABOLITE EFFLUX PUMP-RELATED"/>
    <property type="match status" value="1"/>
</dbReference>
<keyword evidence="3 5" id="KW-1133">Transmembrane helix</keyword>
<accession>A0A0D1EKG5</accession>
<evidence type="ECO:0000313" key="8">
    <source>
        <dbReference type="Proteomes" id="UP000032232"/>
    </source>
</evidence>
<proteinExistence type="predicted"/>
<dbReference type="PANTHER" id="PTHR32322">
    <property type="entry name" value="INNER MEMBRANE TRANSPORTER"/>
    <property type="match status" value="1"/>
</dbReference>
<gene>
    <name evidence="7" type="ORF">jaqu_07040</name>
</gene>
<dbReference type="InterPro" id="IPR000620">
    <property type="entry name" value="EamA_dom"/>
</dbReference>
<organism evidence="7 8">
    <name type="scientific">Jannaschia aquimarina</name>
    <dbReference type="NCBI Taxonomy" id="935700"/>
    <lineage>
        <taxon>Bacteria</taxon>
        <taxon>Pseudomonadati</taxon>
        <taxon>Pseudomonadota</taxon>
        <taxon>Alphaproteobacteria</taxon>
        <taxon>Rhodobacterales</taxon>
        <taxon>Roseobacteraceae</taxon>
        <taxon>Jannaschia</taxon>
    </lineage>
</organism>
<evidence type="ECO:0000259" key="6">
    <source>
        <dbReference type="Pfam" id="PF00892"/>
    </source>
</evidence>
<reference evidence="7 8" key="1">
    <citation type="submission" date="2015-02" db="EMBL/GenBank/DDBJ databases">
        <title>Genome Sequence of Jannaschia aquimarina DSM28248, a member of the Roseobacter clade.</title>
        <authorList>
            <person name="Voget S."/>
            <person name="Daniel R."/>
        </authorList>
    </citation>
    <scope>NUCLEOTIDE SEQUENCE [LARGE SCALE GENOMIC DNA]</scope>
    <source>
        <strain evidence="7 8">GSW-M26</strain>
    </source>
</reference>
<keyword evidence="4 5" id="KW-0472">Membrane</keyword>
<dbReference type="STRING" id="935700.jaqu_07040"/>
<evidence type="ECO:0000256" key="4">
    <source>
        <dbReference type="ARBA" id="ARBA00023136"/>
    </source>
</evidence>
<dbReference type="PATRIC" id="fig|935700.4.peg.743"/>
<sequence length="277" mass="27903">MRYVALACLAMTMMAGNSLLTRAGVLAGTDPLAFAAIRVAAGAAMLALLVRGRVPLKGRLGPAVALAVYLVGFSLAYRTLDAGLGALILFATVQLALLGAGLAKGETMSVRRGAGMALALVGMVWLLWPGDRVDFALLDGALMIAAGLGWAAYSYAGKYATDPLGANAGSFLLAAAGFALALPLWWDAPITVRGAVLASISGAITSGIGYAILYRVLPRLGLAAAGVAQLSVPVIAMILGALILAELPSARALAAGCLTLVGIALATLQGTIRSKGS</sequence>
<dbReference type="RefSeq" id="WP_236687768.1">
    <property type="nucleotide sequence ID" value="NZ_FZPF01000002.1"/>
</dbReference>
<feature type="transmembrane region" description="Helical" evidence="5">
    <location>
        <begin position="135"/>
        <end position="156"/>
    </location>
</feature>
<dbReference type="InterPro" id="IPR050638">
    <property type="entry name" value="AA-Vitamin_Transporters"/>
</dbReference>
<feature type="transmembrane region" description="Helical" evidence="5">
    <location>
        <begin position="59"/>
        <end position="77"/>
    </location>
</feature>
<feature type="domain" description="EamA" evidence="6">
    <location>
        <begin position="142"/>
        <end position="267"/>
    </location>
</feature>
<dbReference type="Proteomes" id="UP000032232">
    <property type="component" value="Unassembled WGS sequence"/>
</dbReference>
<dbReference type="AlphaFoldDB" id="A0A0D1EKG5"/>
<protein>
    <submittedName>
        <fullName evidence="7">EamA-like transporter family protein</fullName>
    </submittedName>
</protein>
<keyword evidence="2 5" id="KW-0812">Transmembrane</keyword>
<feature type="transmembrane region" description="Helical" evidence="5">
    <location>
        <begin position="110"/>
        <end position="129"/>
    </location>
</feature>
<evidence type="ECO:0000256" key="2">
    <source>
        <dbReference type="ARBA" id="ARBA00022692"/>
    </source>
</evidence>
<feature type="transmembrane region" description="Helical" evidence="5">
    <location>
        <begin position="192"/>
        <end position="213"/>
    </location>
</feature>
<feature type="transmembrane region" description="Helical" evidence="5">
    <location>
        <begin position="168"/>
        <end position="186"/>
    </location>
</feature>
<dbReference type="Pfam" id="PF00892">
    <property type="entry name" value="EamA"/>
    <property type="match status" value="1"/>
</dbReference>
<keyword evidence="8" id="KW-1185">Reference proteome</keyword>
<comment type="caution">
    <text evidence="7">The sequence shown here is derived from an EMBL/GenBank/DDBJ whole genome shotgun (WGS) entry which is preliminary data.</text>
</comment>
<feature type="transmembrane region" description="Helical" evidence="5">
    <location>
        <begin position="220"/>
        <end position="244"/>
    </location>
</feature>
<evidence type="ECO:0000256" key="5">
    <source>
        <dbReference type="SAM" id="Phobius"/>
    </source>
</evidence>
<evidence type="ECO:0000313" key="7">
    <source>
        <dbReference type="EMBL" id="KIT17516.1"/>
    </source>
</evidence>